<dbReference type="InterPro" id="IPR002645">
    <property type="entry name" value="STAS_dom"/>
</dbReference>
<organism evidence="2 3">
    <name type="scientific">Actinomadura gamaensis</name>
    <dbReference type="NCBI Taxonomy" id="1763541"/>
    <lineage>
        <taxon>Bacteria</taxon>
        <taxon>Bacillati</taxon>
        <taxon>Actinomycetota</taxon>
        <taxon>Actinomycetes</taxon>
        <taxon>Streptosporangiales</taxon>
        <taxon>Thermomonosporaceae</taxon>
        <taxon>Actinomadura</taxon>
    </lineage>
</organism>
<dbReference type="InterPro" id="IPR036513">
    <property type="entry name" value="STAS_dom_sf"/>
</dbReference>
<dbReference type="RefSeq" id="WP_378261527.1">
    <property type="nucleotide sequence ID" value="NZ_JBHSIT010000011.1"/>
</dbReference>
<reference evidence="3" key="1">
    <citation type="journal article" date="2019" name="Int. J. Syst. Evol. Microbiol.">
        <title>The Global Catalogue of Microorganisms (GCM) 10K type strain sequencing project: providing services to taxonomists for standard genome sequencing and annotation.</title>
        <authorList>
            <consortium name="The Broad Institute Genomics Platform"/>
            <consortium name="The Broad Institute Genome Sequencing Center for Infectious Disease"/>
            <person name="Wu L."/>
            <person name="Ma J."/>
        </authorList>
    </citation>
    <scope>NUCLEOTIDE SEQUENCE [LARGE SCALE GENOMIC DNA]</scope>
    <source>
        <strain evidence="3">KLKA75</strain>
    </source>
</reference>
<dbReference type="PROSITE" id="PS50801">
    <property type="entry name" value="STAS"/>
    <property type="match status" value="1"/>
</dbReference>
<evidence type="ECO:0000313" key="3">
    <source>
        <dbReference type="Proteomes" id="UP001595872"/>
    </source>
</evidence>
<proteinExistence type="predicted"/>
<dbReference type="Gene3D" id="3.30.750.24">
    <property type="entry name" value="STAS domain"/>
    <property type="match status" value="1"/>
</dbReference>
<dbReference type="InterPro" id="IPR058548">
    <property type="entry name" value="MlaB-like_STAS"/>
</dbReference>
<dbReference type="Proteomes" id="UP001595872">
    <property type="component" value="Unassembled WGS sequence"/>
</dbReference>
<sequence length="89" mass="9189">MHLIGELDLATCGLLAAALDEAARPGRDLVVDCARLDFLDAAGIAVLVHAAGLIGEGLLWLVNARAGPAELLDLLDLPATVPNLRRGIA</sequence>
<keyword evidence="3" id="KW-1185">Reference proteome</keyword>
<gene>
    <name evidence="2" type="ORF">ACFPCY_32250</name>
</gene>
<dbReference type="Pfam" id="PF13466">
    <property type="entry name" value="STAS_2"/>
    <property type="match status" value="1"/>
</dbReference>
<evidence type="ECO:0000313" key="2">
    <source>
        <dbReference type="EMBL" id="MFC4912015.1"/>
    </source>
</evidence>
<dbReference type="EMBL" id="JBHSIT010000011">
    <property type="protein sequence ID" value="MFC4912015.1"/>
    <property type="molecule type" value="Genomic_DNA"/>
</dbReference>
<dbReference type="SUPFAM" id="SSF52091">
    <property type="entry name" value="SpoIIaa-like"/>
    <property type="match status" value="1"/>
</dbReference>
<feature type="domain" description="STAS" evidence="1">
    <location>
        <begin position="1"/>
        <end position="48"/>
    </location>
</feature>
<protein>
    <submittedName>
        <fullName evidence="2">STAS domain-containing protein</fullName>
    </submittedName>
</protein>
<comment type="caution">
    <text evidence="2">The sequence shown here is derived from an EMBL/GenBank/DDBJ whole genome shotgun (WGS) entry which is preliminary data.</text>
</comment>
<evidence type="ECO:0000259" key="1">
    <source>
        <dbReference type="PROSITE" id="PS50801"/>
    </source>
</evidence>
<accession>A0ABV9U8U7</accession>
<name>A0ABV9U8U7_9ACTN</name>